<accession>A0A673TCE7</accession>
<dbReference type="Gene3D" id="1.20.5.4090">
    <property type="match status" value="1"/>
</dbReference>
<evidence type="ECO:0000256" key="6">
    <source>
        <dbReference type="SAM" id="MobiDB-lite"/>
    </source>
</evidence>
<evidence type="ECO:0000256" key="2">
    <source>
        <dbReference type="ARBA" id="ARBA00022687"/>
    </source>
</evidence>
<feature type="compositionally biased region" description="Polar residues" evidence="6">
    <location>
        <begin position="108"/>
        <end position="125"/>
    </location>
</feature>
<evidence type="ECO:0000256" key="4">
    <source>
        <dbReference type="ARBA" id="ARBA00040512"/>
    </source>
</evidence>
<dbReference type="RefSeq" id="XP_029796301.1">
    <property type="nucleotide sequence ID" value="XM_029940441.1"/>
</dbReference>
<feature type="compositionally biased region" description="Polar residues" evidence="6">
    <location>
        <begin position="261"/>
        <end position="275"/>
    </location>
</feature>
<dbReference type="GeneID" id="115292384"/>
<feature type="compositionally biased region" description="Low complexity" evidence="6">
    <location>
        <begin position="276"/>
        <end position="290"/>
    </location>
</feature>
<gene>
    <name evidence="7" type="primary">LRRFIP2</name>
</gene>
<proteinExistence type="inferred from homology"/>
<feature type="region of interest" description="Disordered" evidence="6">
    <location>
        <begin position="548"/>
        <end position="570"/>
    </location>
</feature>
<name>A0A673TCE7_SURSU</name>
<evidence type="ECO:0000313" key="8">
    <source>
        <dbReference type="Proteomes" id="UP000472268"/>
    </source>
</evidence>
<dbReference type="PANTHER" id="PTHR19212:SF6">
    <property type="entry name" value="LEUCINE-RICH REPEAT FLIGHTLESS-INTERACTING PROTEIN 2"/>
    <property type="match status" value="1"/>
</dbReference>
<evidence type="ECO:0000256" key="1">
    <source>
        <dbReference type="ARBA" id="ARBA00008275"/>
    </source>
</evidence>
<dbReference type="AlphaFoldDB" id="A0A673TCE7"/>
<feature type="compositionally biased region" description="Basic and acidic residues" evidence="6">
    <location>
        <begin position="128"/>
        <end position="142"/>
    </location>
</feature>
<feature type="region of interest" description="Disordered" evidence="6">
    <location>
        <begin position="245"/>
        <end position="296"/>
    </location>
</feature>
<sequence length="677" mass="76738">MGTPGSGRKRTPVKDRFSAEDEALSNIAREAEARLAAKRAARAEARDIRMRELERQQKEPCHYSFDRKWGQIHKWLEDSERARYSHRSSLRRPSLGVEDALSIRSLGSHRSPSKDITGTHGSRASTPRRKDIMYDALKDRSSRLSSSNHSHSHSYGAKKRSAGSHKDPLSGLYFDQRNYSSLRHSKPTSAYYTRFTCDDSASIGSSGGASPGQRDSVVSAADYFGRSSRRGSIVSEVDDVSIPDLSSLDEKSDKQYAENYTRPSSRNSASATTPLSGNSSRRGSGDTSSSVDPDASLSDLREIYDLKDQIQDVEGRYMQGLKELKESLSEVEEKYKKAMVSNAQLDNEKNNLIYQVDTLKDVIEEQEEQMAEFYRENEEKSKELERQKHTCRVLQHKMDELAEGLRQRDALIEENQRMQQKIDNMTKEVFDLQETLLWKDKNIRALEKQKEYIACLRNERDTLREELAGRKETVNTGEKHGLVIIPDGTPNGEVHHEPASGAIAVVSQEAAQVLESAGEGPLDVRLRKLAGEKEELLSQIRRLKLQLEEERQKGSRSDSSAADLAGLPNGPDLQFIEMQRDANRQISEYKFKLSKAEQDITTLEQNVSRLEGQVLRYKMAAENAEKVEDELKAEKRKLQRELRTALDKIEEMEMTNSHLAKRLEKMKANRTALLAQQ</sequence>
<dbReference type="GO" id="GO:0016055">
    <property type="term" value="P:Wnt signaling pathway"/>
    <property type="evidence" value="ECO:0007669"/>
    <property type="project" value="UniProtKB-KW"/>
</dbReference>
<dbReference type="Ensembl" id="ENSSSUT00005007656.1">
    <property type="protein sequence ID" value="ENSSSUP00005006636.1"/>
    <property type="gene ID" value="ENSSSUG00005004274.1"/>
</dbReference>
<evidence type="ECO:0000256" key="5">
    <source>
        <dbReference type="SAM" id="Coils"/>
    </source>
</evidence>
<dbReference type="Pfam" id="PF09738">
    <property type="entry name" value="LRRFIP"/>
    <property type="match status" value="2"/>
</dbReference>
<feature type="compositionally biased region" description="Basic residues" evidence="6">
    <location>
        <begin position="150"/>
        <end position="163"/>
    </location>
</feature>
<feature type="coiled-coil region" evidence="5">
    <location>
        <begin position="321"/>
        <end position="473"/>
    </location>
</feature>
<dbReference type="FunFam" id="1.20.5.4090:FF:000001">
    <property type="entry name" value="leucine-rich repeat flightless-interacting protein 2 isoform X1"/>
    <property type="match status" value="1"/>
</dbReference>
<comment type="similarity">
    <text evidence="1">Belongs to the LRRFIP family.</text>
</comment>
<reference evidence="7" key="3">
    <citation type="submission" date="2025-09" db="UniProtKB">
        <authorList>
            <consortium name="Ensembl"/>
        </authorList>
    </citation>
    <scope>IDENTIFICATION</scope>
</reference>
<dbReference type="CTD" id="9209"/>
<organism evidence="7 8">
    <name type="scientific">Suricata suricatta</name>
    <name type="common">Meerkat</name>
    <dbReference type="NCBI Taxonomy" id="37032"/>
    <lineage>
        <taxon>Eukaryota</taxon>
        <taxon>Metazoa</taxon>
        <taxon>Chordata</taxon>
        <taxon>Craniata</taxon>
        <taxon>Vertebrata</taxon>
        <taxon>Euteleostomi</taxon>
        <taxon>Mammalia</taxon>
        <taxon>Eutheria</taxon>
        <taxon>Laurasiatheria</taxon>
        <taxon>Carnivora</taxon>
        <taxon>Feliformia</taxon>
        <taxon>Herpestidae</taxon>
        <taxon>Suricata</taxon>
    </lineage>
</organism>
<feature type="coiled-coil region" evidence="5">
    <location>
        <begin position="579"/>
        <end position="669"/>
    </location>
</feature>
<protein>
    <recommendedName>
        <fullName evidence="4">Leucine-rich repeat flightless-interacting protein 2</fullName>
    </recommendedName>
</protein>
<feature type="region of interest" description="Disordered" evidence="6">
    <location>
        <begin position="81"/>
        <end position="170"/>
    </location>
</feature>
<keyword evidence="8" id="KW-1185">Reference proteome</keyword>
<keyword evidence="2" id="KW-0879">Wnt signaling pathway</keyword>
<evidence type="ECO:0000313" key="7">
    <source>
        <dbReference type="Ensembl" id="ENSSSUP00005006636.1"/>
    </source>
</evidence>
<reference evidence="7" key="2">
    <citation type="submission" date="2025-08" db="UniProtKB">
        <authorList>
            <consortium name="Ensembl"/>
        </authorList>
    </citation>
    <scope>IDENTIFICATION</scope>
</reference>
<dbReference type="GO" id="GO:0006355">
    <property type="term" value="P:regulation of DNA-templated transcription"/>
    <property type="evidence" value="ECO:0007669"/>
    <property type="project" value="InterPro"/>
</dbReference>
<dbReference type="InterPro" id="IPR019139">
    <property type="entry name" value="LRRFIP1/2"/>
</dbReference>
<dbReference type="PANTHER" id="PTHR19212">
    <property type="entry name" value="LEUCINE RICH REPEAT IN FLII INTERACTING PROTEIN"/>
    <property type="match status" value="1"/>
</dbReference>
<keyword evidence="3 5" id="KW-0175">Coiled coil</keyword>
<evidence type="ECO:0000256" key="3">
    <source>
        <dbReference type="ARBA" id="ARBA00023054"/>
    </source>
</evidence>
<dbReference type="Proteomes" id="UP000472268">
    <property type="component" value="Chromosome 5"/>
</dbReference>
<reference evidence="7 8" key="1">
    <citation type="submission" date="2019-05" db="EMBL/GenBank/DDBJ databases">
        <title>A Chromosome-scale Meerkat (S. suricatta) Genome Assembly.</title>
        <authorList>
            <person name="Dudchenko O."/>
            <person name="Lieberman Aiden E."/>
            <person name="Tung J."/>
            <person name="Barreiro L.B."/>
            <person name="Clutton-Brock T.H."/>
        </authorList>
    </citation>
    <scope>NUCLEOTIDE SEQUENCE [LARGE SCALE GENOMIC DNA]</scope>
</reference>